<comment type="similarity">
    <text evidence="2">Belongs to the LAPTM4/LAPTM5 transporter family.</text>
</comment>
<feature type="signal peptide" evidence="9">
    <location>
        <begin position="1"/>
        <end position="16"/>
    </location>
</feature>
<dbReference type="PANTHER" id="PTHR12479:SF10">
    <property type="entry name" value="LYSOSOMAL-ASSOCIATED TRANSMEMBRANE PROTEIN"/>
    <property type="match status" value="1"/>
</dbReference>
<comment type="caution">
    <text evidence="10">The sequence shown here is derived from an EMBL/GenBank/DDBJ whole genome shotgun (WGS) entry which is preliminary data.</text>
</comment>
<keyword evidence="3" id="KW-0813">Transport</keyword>
<dbReference type="InterPro" id="IPR004687">
    <property type="entry name" value="LAPTM4/5"/>
</dbReference>
<name>A0ABQ8THZ6_PERAM</name>
<feature type="transmembrane region" description="Helical" evidence="8">
    <location>
        <begin position="169"/>
        <end position="192"/>
    </location>
</feature>
<evidence type="ECO:0000313" key="10">
    <source>
        <dbReference type="EMBL" id="KAJ4445504.1"/>
    </source>
</evidence>
<evidence type="ECO:0000313" key="11">
    <source>
        <dbReference type="Proteomes" id="UP001148838"/>
    </source>
</evidence>
<accession>A0ABQ8THZ6</accession>
<dbReference type="InterPro" id="IPR051115">
    <property type="entry name" value="LAPTM_transporter"/>
</dbReference>
<evidence type="ECO:0008006" key="12">
    <source>
        <dbReference type="Google" id="ProtNLM"/>
    </source>
</evidence>
<keyword evidence="6 8" id="KW-0472">Membrane</keyword>
<keyword evidence="5 8" id="KW-1133">Transmembrane helix</keyword>
<keyword evidence="11" id="KW-1185">Reference proteome</keyword>
<evidence type="ECO:0000256" key="2">
    <source>
        <dbReference type="ARBA" id="ARBA00010076"/>
    </source>
</evidence>
<keyword evidence="9" id="KW-0732">Signal</keyword>
<evidence type="ECO:0000256" key="5">
    <source>
        <dbReference type="ARBA" id="ARBA00022989"/>
    </source>
</evidence>
<evidence type="ECO:0000256" key="9">
    <source>
        <dbReference type="SAM" id="SignalP"/>
    </source>
</evidence>
<evidence type="ECO:0000256" key="3">
    <source>
        <dbReference type="ARBA" id="ARBA00022448"/>
    </source>
</evidence>
<feature type="chain" id="PRO_5046225101" description="Lysosomal-associated transmembrane protein 4A" evidence="9">
    <location>
        <begin position="17"/>
        <end position="351"/>
    </location>
</feature>
<reference evidence="10 11" key="1">
    <citation type="journal article" date="2022" name="Allergy">
        <title>Genome assembly and annotation of Periplaneta americana reveal a comprehensive cockroach allergen profile.</title>
        <authorList>
            <person name="Wang L."/>
            <person name="Xiong Q."/>
            <person name="Saelim N."/>
            <person name="Wang L."/>
            <person name="Nong W."/>
            <person name="Wan A.T."/>
            <person name="Shi M."/>
            <person name="Liu X."/>
            <person name="Cao Q."/>
            <person name="Hui J.H.L."/>
            <person name="Sookrung N."/>
            <person name="Leung T.F."/>
            <person name="Tungtrongchitr A."/>
            <person name="Tsui S.K.W."/>
        </authorList>
    </citation>
    <scope>NUCLEOTIDE SEQUENCE [LARGE SCALE GENOMIC DNA]</scope>
    <source>
        <strain evidence="10">PWHHKU_190912</strain>
    </source>
</reference>
<sequence length="351" mass="40091">MMIHVLALSVIAVVLRHPEMVDDSMMGPALPTPLSEVEEPIVEIISPDMGSNIELSLKSQDDTRRPSFATAHGYRDIFTHRSLNHQDLNVGVVVTFCTFAITLLMVFGAVKGKPSYLMPFFCLQVFDFCIASLTAVGYLCYLPDIHHLVADNPHMPFQEELLRLNPQCLSLLVLFTFMVAMMVKAYFIGVVWSCYKYLSLRLVAAQRTIHYIDPDSQSLLPDLPDYETAVAILDLLSKSSQHLHRHMQAPRQQWMLHMSQPPFRSHLKSNYHLNHKPSSNCHLHPNPNPNPSHNPSLKPRTRHLLKHLNALLLKQQLKCTTCRDVMSVYSRCDIYVSKEKRLNLIIYSLKL</sequence>
<dbReference type="Pfam" id="PF03821">
    <property type="entry name" value="Mtp"/>
    <property type="match status" value="1"/>
</dbReference>
<dbReference type="Proteomes" id="UP001148838">
    <property type="component" value="Unassembled WGS sequence"/>
</dbReference>
<feature type="transmembrane region" description="Helical" evidence="8">
    <location>
        <begin position="117"/>
        <end position="139"/>
    </location>
</feature>
<evidence type="ECO:0000256" key="4">
    <source>
        <dbReference type="ARBA" id="ARBA00022692"/>
    </source>
</evidence>
<evidence type="ECO:0000256" key="6">
    <source>
        <dbReference type="ARBA" id="ARBA00023136"/>
    </source>
</evidence>
<proteinExistence type="inferred from homology"/>
<keyword evidence="4 8" id="KW-0812">Transmembrane</keyword>
<evidence type="ECO:0000256" key="7">
    <source>
        <dbReference type="SAM" id="MobiDB-lite"/>
    </source>
</evidence>
<gene>
    <name evidence="10" type="ORF">ANN_12184</name>
</gene>
<evidence type="ECO:0000256" key="1">
    <source>
        <dbReference type="ARBA" id="ARBA00004127"/>
    </source>
</evidence>
<dbReference type="EMBL" id="JAJSOF020000009">
    <property type="protein sequence ID" value="KAJ4445504.1"/>
    <property type="molecule type" value="Genomic_DNA"/>
</dbReference>
<comment type="subcellular location">
    <subcellularLocation>
        <location evidence="1">Endomembrane system</location>
        <topology evidence="1">Multi-pass membrane protein</topology>
    </subcellularLocation>
</comment>
<feature type="region of interest" description="Disordered" evidence="7">
    <location>
        <begin position="278"/>
        <end position="297"/>
    </location>
</feature>
<feature type="transmembrane region" description="Helical" evidence="8">
    <location>
        <begin position="88"/>
        <end position="110"/>
    </location>
</feature>
<dbReference type="PANTHER" id="PTHR12479">
    <property type="entry name" value="LYSOSOMAL-ASSOCIATED TRANSMEMBRANE PROTEIN"/>
    <property type="match status" value="1"/>
</dbReference>
<evidence type="ECO:0000256" key="8">
    <source>
        <dbReference type="SAM" id="Phobius"/>
    </source>
</evidence>
<organism evidence="10 11">
    <name type="scientific">Periplaneta americana</name>
    <name type="common">American cockroach</name>
    <name type="synonym">Blatta americana</name>
    <dbReference type="NCBI Taxonomy" id="6978"/>
    <lineage>
        <taxon>Eukaryota</taxon>
        <taxon>Metazoa</taxon>
        <taxon>Ecdysozoa</taxon>
        <taxon>Arthropoda</taxon>
        <taxon>Hexapoda</taxon>
        <taxon>Insecta</taxon>
        <taxon>Pterygota</taxon>
        <taxon>Neoptera</taxon>
        <taxon>Polyneoptera</taxon>
        <taxon>Dictyoptera</taxon>
        <taxon>Blattodea</taxon>
        <taxon>Blattoidea</taxon>
        <taxon>Blattidae</taxon>
        <taxon>Blattinae</taxon>
        <taxon>Periplaneta</taxon>
    </lineage>
</organism>
<protein>
    <recommendedName>
        <fullName evidence="12">Lysosomal-associated transmembrane protein 4A</fullName>
    </recommendedName>
</protein>